<evidence type="ECO:0000313" key="2">
    <source>
        <dbReference type="EMBL" id="KAL3694057.1"/>
    </source>
</evidence>
<evidence type="ECO:0000256" key="1">
    <source>
        <dbReference type="SAM" id="MobiDB-lite"/>
    </source>
</evidence>
<dbReference type="Proteomes" id="UP001633002">
    <property type="component" value="Unassembled WGS sequence"/>
</dbReference>
<keyword evidence="3" id="KW-1185">Reference proteome</keyword>
<reference evidence="2 3" key="1">
    <citation type="submission" date="2024-09" db="EMBL/GenBank/DDBJ databases">
        <title>Chromosome-scale assembly of Riccia sorocarpa.</title>
        <authorList>
            <person name="Paukszto L."/>
        </authorList>
    </citation>
    <scope>NUCLEOTIDE SEQUENCE [LARGE SCALE GENOMIC DNA]</scope>
    <source>
        <strain evidence="2">LP-2024</strain>
        <tissue evidence="2">Aerial parts of the thallus</tissue>
    </source>
</reference>
<sequence length="416" mass="47246">MAGIFKVGDRVYLRKPLSNNAVGHGTVVSVLPTFRVHTVLLGNDNIAVRIDHVDDFLHPLPLPSMDATQLGEIELGMNVRWPTDLLRQFSLAEYPVQDDALRDDARVQCSQSPFLTPTPQIDYTNRQNWYLLEHEVQDDQESEVPLSSGDDDDDEEFIGETPPPPESRESQPEFEPAKKKRHYNSSVRNPPDPFRRTRSNAKKKAQEETTEEKIRGIQRTTCCGDLCCRKVSYEVIRQCRLEYFGLPHDDKEEYIHTRLHMRHQSAIDEGKHIIDQKLICKRGFWTIYGFSKTKYYKMIAQSLHGIVRGYHGNKGMLKPRATTSEAHALLKQLLQQLAEPMPHMQCTFADGSTGVVQMIPSCYTRKSIMRELNAKIASIGGSGVSKSLFYTTWASPTRTTSFINKGPSRNAIPVLS</sequence>
<feature type="compositionally biased region" description="Basic and acidic residues" evidence="1">
    <location>
        <begin position="204"/>
        <end position="213"/>
    </location>
</feature>
<dbReference type="EMBL" id="JBJQOH010000003">
    <property type="protein sequence ID" value="KAL3694057.1"/>
    <property type="molecule type" value="Genomic_DNA"/>
</dbReference>
<name>A0ABD3HU47_9MARC</name>
<organism evidence="2 3">
    <name type="scientific">Riccia sorocarpa</name>
    <dbReference type="NCBI Taxonomy" id="122646"/>
    <lineage>
        <taxon>Eukaryota</taxon>
        <taxon>Viridiplantae</taxon>
        <taxon>Streptophyta</taxon>
        <taxon>Embryophyta</taxon>
        <taxon>Marchantiophyta</taxon>
        <taxon>Marchantiopsida</taxon>
        <taxon>Marchantiidae</taxon>
        <taxon>Marchantiales</taxon>
        <taxon>Ricciaceae</taxon>
        <taxon>Riccia</taxon>
    </lineage>
</organism>
<dbReference type="PANTHER" id="PTHR33153">
    <property type="entry name" value="MYND-TYPE DOMAIN-CONTAINING PROTEIN"/>
    <property type="match status" value="1"/>
</dbReference>
<gene>
    <name evidence="2" type="ORF">R1sor_007708</name>
</gene>
<dbReference type="AlphaFoldDB" id="A0ABD3HU47"/>
<comment type="caution">
    <text evidence="2">The sequence shown here is derived from an EMBL/GenBank/DDBJ whole genome shotgun (WGS) entry which is preliminary data.</text>
</comment>
<feature type="region of interest" description="Disordered" evidence="1">
    <location>
        <begin position="136"/>
        <end position="213"/>
    </location>
</feature>
<protein>
    <submittedName>
        <fullName evidence="2">Uncharacterized protein</fullName>
    </submittedName>
</protein>
<evidence type="ECO:0000313" key="3">
    <source>
        <dbReference type="Proteomes" id="UP001633002"/>
    </source>
</evidence>
<accession>A0ABD3HU47</accession>
<dbReference type="PANTHER" id="PTHR33153:SF3">
    <property type="entry name" value="TRAFFICKING PROTEIN PARTICLE COMPLEX SUBUNIT 11 DOMAIN-CONTAINING PROTEIN"/>
    <property type="match status" value="1"/>
</dbReference>
<feature type="compositionally biased region" description="Acidic residues" evidence="1">
    <location>
        <begin position="149"/>
        <end position="158"/>
    </location>
</feature>
<feature type="compositionally biased region" description="Basic and acidic residues" evidence="1">
    <location>
        <begin position="166"/>
        <end position="177"/>
    </location>
</feature>
<proteinExistence type="predicted"/>